<evidence type="ECO:0000256" key="9">
    <source>
        <dbReference type="ARBA" id="ARBA00023239"/>
    </source>
</evidence>
<dbReference type="SUPFAM" id="SSF53686">
    <property type="entry name" value="Tryptophan synthase beta subunit-like PLP-dependent enzymes"/>
    <property type="match status" value="1"/>
</dbReference>
<dbReference type="Gene3D" id="3.40.50.1100">
    <property type="match status" value="2"/>
</dbReference>
<evidence type="ECO:0000256" key="4">
    <source>
        <dbReference type="ARBA" id="ARBA00013028"/>
    </source>
</evidence>
<comment type="similarity">
    <text evidence="3">Belongs to the threonine synthase family.</text>
</comment>
<dbReference type="InterPro" id="IPR004450">
    <property type="entry name" value="Thr_synthase-like"/>
</dbReference>
<dbReference type="PROSITE" id="PS00165">
    <property type="entry name" value="DEHYDRATASE_SER_THR"/>
    <property type="match status" value="1"/>
</dbReference>
<proteinExistence type="inferred from homology"/>
<dbReference type="RefSeq" id="WP_313976325.1">
    <property type="nucleotide sequence ID" value="NZ_JASJOS010000002.1"/>
</dbReference>
<evidence type="ECO:0000259" key="14">
    <source>
        <dbReference type="Pfam" id="PF14821"/>
    </source>
</evidence>
<feature type="domain" description="Threonine synthase N-terminal" evidence="14">
    <location>
        <begin position="2"/>
        <end position="79"/>
    </location>
</feature>
<evidence type="ECO:0000256" key="3">
    <source>
        <dbReference type="ARBA" id="ARBA00005517"/>
    </source>
</evidence>
<dbReference type="GO" id="GO:0009088">
    <property type="term" value="P:threonine biosynthetic process"/>
    <property type="evidence" value="ECO:0007669"/>
    <property type="project" value="UniProtKB-UniRule"/>
</dbReference>
<evidence type="ECO:0000256" key="2">
    <source>
        <dbReference type="ARBA" id="ARBA00004979"/>
    </source>
</evidence>
<dbReference type="GO" id="GO:0004795">
    <property type="term" value="F:threonine synthase activity"/>
    <property type="evidence" value="ECO:0007669"/>
    <property type="project" value="UniProtKB-UniRule"/>
</dbReference>
<evidence type="ECO:0000256" key="5">
    <source>
        <dbReference type="ARBA" id="ARBA00018679"/>
    </source>
</evidence>
<dbReference type="Gene3D" id="3.90.1380.10">
    <property type="entry name" value="Threonine synthase, N-terminal domain"/>
    <property type="match status" value="1"/>
</dbReference>
<dbReference type="InterPro" id="IPR037158">
    <property type="entry name" value="Thr_synth_N_sf"/>
</dbReference>
<protein>
    <recommendedName>
        <fullName evidence="5 11">Threonine synthase</fullName>
        <ecNumber evidence="4 11">4.2.3.1</ecNumber>
    </recommendedName>
</protein>
<evidence type="ECO:0000256" key="8">
    <source>
        <dbReference type="ARBA" id="ARBA00022898"/>
    </source>
</evidence>
<evidence type="ECO:0000259" key="13">
    <source>
        <dbReference type="Pfam" id="PF00291"/>
    </source>
</evidence>
<name>A0AAE3QJL1_9BACT</name>
<evidence type="ECO:0000256" key="7">
    <source>
        <dbReference type="ARBA" id="ARBA00022697"/>
    </source>
</evidence>
<comment type="caution">
    <text evidence="15">The sequence shown here is derived from an EMBL/GenBank/DDBJ whole genome shotgun (WGS) entry which is preliminary data.</text>
</comment>
<keyword evidence="6" id="KW-0028">Amino-acid biosynthesis</keyword>
<evidence type="ECO:0000256" key="1">
    <source>
        <dbReference type="ARBA" id="ARBA00001933"/>
    </source>
</evidence>
<dbReference type="EC" id="4.2.3.1" evidence="4 11"/>
<evidence type="ECO:0000256" key="10">
    <source>
        <dbReference type="ARBA" id="ARBA00049144"/>
    </source>
</evidence>
<feature type="domain" description="Tryptophan synthase beta chain-like PALP" evidence="13">
    <location>
        <begin position="96"/>
        <end position="374"/>
    </location>
</feature>
<comment type="catalytic activity">
    <reaction evidence="10">
        <text>O-phospho-L-homoserine + H2O = L-threonine + phosphate</text>
        <dbReference type="Rhea" id="RHEA:10840"/>
        <dbReference type="ChEBI" id="CHEBI:15377"/>
        <dbReference type="ChEBI" id="CHEBI:43474"/>
        <dbReference type="ChEBI" id="CHEBI:57590"/>
        <dbReference type="ChEBI" id="CHEBI:57926"/>
        <dbReference type="EC" id="4.2.3.1"/>
    </reaction>
</comment>
<dbReference type="PANTHER" id="PTHR42690">
    <property type="entry name" value="THREONINE SYNTHASE FAMILY MEMBER"/>
    <property type="match status" value="1"/>
</dbReference>
<evidence type="ECO:0000256" key="11">
    <source>
        <dbReference type="NCBIfam" id="TIGR00260"/>
    </source>
</evidence>
<dbReference type="AlphaFoldDB" id="A0AAE3QJL1"/>
<organism evidence="15 16">
    <name type="scientific">Xanthocytophaga flava</name>
    <dbReference type="NCBI Taxonomy" id="3048013"/>
    <lineage>
        <taxon>Bacteria</taxon>
        <taxon>Pseudomonadati</taxon>
        <taxon>Bacteroidota</taxon>
        <taxon>Cytophagia</taxon>
        <taxon>Cytophagales</taxon>
        <taxon>Rhodocytophagaceae</taxon>
        <taxon>Xanthocytophaga</taxon>
    </lineage>
</organism>
<dbReference type="PANTHER" id="PTHR42690:SF1">
    <property type="entry name" value="THREONINE SYNTHASE-LIKE 2"/>
    <property type="match status" value="1"/>
</dbReference>
<dbReference type="InterPro" id="IPR051166">
    <property type="entry name" value="Threonine_Synthase"/>
</dbReference>
<keyword evidence="8 12" id="KW-0663">Pyridoxal phosphate</keyword>
<dbReference type="GO" id="GO:0030170">
    <property type="term" value="F:pyridoxal phosphate binding"/>
    <property type="evidence" value="ECO:0007669"/>
    <property type="project" value="InterPro"/>
</dbReference>
<dbReference type="InterPro" id="IPR029144">
    <property type="entry name" value="Thr_synth_N"/>
</dbReference>
<dbReference type="InterPro" id="IPR000634">
    <property type="entry name" value="Ser/Thr_deHydtase_PyrdxlP-BS"/>
</dbReference>
<dbReference type="InterPro" id="IPR001926">
    <property type="entry name" value="TrpB-like_PALP"/>
</dbReference>
<dbReference type="NCBIfam" id="TIGR00260">
    <property type="entry name" value="thrC"/>
    <property type="match status" value="1"/>
</dbReference>
<evidence type="ECO:0000256" key="12">
    <source>
        <dbReference type="PIRSR" id="PIRSR604450-51"/>
    </source>
</evidence>
<comment type="pathway">
    <text evidence="2">Amino-acid biosynthesis; L-threonine biosynthesis; L-threonine from L-aspartate: step 5/5.</text>
</comment>
<evidence type="ECO:0000313" key="15">
    <source>
        <dbReference type="EMBL" id="MDJ1479826.1"/>
    </source>
</evidence>
<evidence type="ECO:0000313" key="16">
    <source>
        <dbReference type="Proteomes" id="UP001241110"/>
    </source>
</evidence>
<dbReference type="Pfam" id="PF14821">
    <property type="entry name" value="Thr_synth_N"/>
    <property type="match status" value="1"/>
</dbReference>
<feature type="modified residue" description="N6-(pyridoxal phosphate)lysine" evidence="12">
    <location>
        <position position="107"/>
    </location>
</feature>
<sequence>MNYFSTNRQVPATSFAHAVIEGLAADKGLFMPETIPALSPDFFTKLPSLSLPEIGFEIARNFVGDEITESDLRQICEEALNFEIPLNELDAQTHILELFHGPTLAFKDVGARFMSRIMSHLLKNETKKVIVLAATSGDTGSAVAQGFYQVPGVEVVVLYPSGKVSQVQEAQFCTLGKNITALEVTGTFDDCQRLVKTAFADTALREKLYLTSANSINIARLLPQSFYYFYAYQQFTKKYKGPFVFSIPSGNYGNLTAGLFAWKMGLPIHHFVAASNANDTVPVYLETAHYTAKPSVSTLSSAMDVGDPSNFARMREIFGDSWETMKQRITGFRFSDAETRKAIEEVYKTYNYLIDPHGAVGYLALKKYQKEVENVPGVVLATAHPVKFSESVTEVTGQQPPVPESLAVLLDKPKKSIPLPDDYQLFKEFLLSKNS</sequence>
<evidence type="ECO:0000256" key="6">
    <source>
        <dbReference type="ARBA" id="ARBA00022605"/>
    </source>
</evidence>
<dbReference type="Pfam" id="PF00291">
    <property type="entry name" value="PALP"/>
    <property type="match status" value="1"/>
</dbReference>
<reference evidence="15" key="1">
    <citation type="submission" date="2023-05" db="EMBL/GenBank/DDBJ databases">
        <authorList>
            <person name="Zhang X."/>
        </authorList>
    </citation>
    <scope>NUCLEOTIDE SEQUENCE</scope>
    <source>
        <strain evidence="15">YF14B1</strain>
    </source>
</reference>
<dbReference type="CDD" id="cd01560">
    <property type="entry name" value="Thr-synth_2"/>
    <property type="match status" value="1"/>
</dbReference>
<accession>A0AAE3QJL1</accession>
<keyword evidence="7" id="KW-0791">Threonine biosynthesis</keyword>
<dbReference type="Proteomes" id="UP001241110">
    <property type="component" value="Unassembled WGS sequence"/>
</dbReference>
<dbReference type="EMBL" id="JASJOS010000002">
    <property type="protein sequence ID" value="MDJ1479826.1"/>
    <property type="molecule type" value="Genomic_DNA"/>
</dbReference>
<dbReference type="InterPro" id="IPR036052">
    <property type="entry name" value="TrpB-like_PALP_sf"/>
</dbReference>
<comment type="cofactor">
    <cofactor evidence="1 12">
        <name>pyridoxal 5'-phosphate</name>
        <dbReference type="ChEBI" id="CHEBI:597326"/>
    </cofactor>
</comment>
<gene>
    <name evidence="15" type="primary">thrC</name>
    <name evidence="15" type="ORF">QNI16_04960</name>
</gene>
<keyword evidence="9 15" id="KW-0456">Lyase</keyword>